<reference evidence="5" key="1">
    <citation type="submission" date="2016-06" db="EMBL/GenBank/DDBJ databases">
        <authorList>
            <person name="Varghese N."/>
            <person name="Submissions Spin"/>
        </authorList>
    </citation>
    <scope>NUCLEOTIDE SEQUENCE [LARGE SCALE GENOMIC DNA]</scope>
    <source>
        <strain evidence="5">DSM 43819</strain>
    </source>
</reference>
<dbReference type="AlphaFoldDB" id="A0A1C5JU73"/>
<evidence type="ECO:0000313" key="4">
    <source>
        <dbReference type="EMBL" id="SCG74150.1"/>
    </source>
</evidence>
<dbReference type="InterPro" id="IPR000683">
    <property type="entry name" value="Gfo/Idh/MocA-like_OxRdtase_N"/>
</dbReference>
<proteinExistence type="predicted"/>
<dbReference type="Pfam" id="PF01408">
    <property type="entry name" value="GFO_IDH_MocA"/>
    <property type="match status" value="1"/>
</dbReference>
<dbReference type="RefSeq" id="WP_089014826.1">
    <property type="nucleotide sequence ID" value="NZ_LT607754.1"/>
</dbReference>
<name>A0A1C5JU73_9ACTN</name>
<dbReference type="InterPro" id="IPR036291">
    <property type="entry name" value="NAD(P)-bd_dom_sf"/>
</dbReference>
<dbReference type="Gene3D" id="3.30.360.10">
    <property type="entry name" value="Dihydrodipicolinate Reductase, domain 2"/>
    <property type="match status" value="1"/>
</dbReference>
<dbReference type="PANTHER" id="PTHR43249:SF1">
    <property type="entry name" value="D-GLUCOSIDE 3-DEHYDROGENASE"/>
    <property type="match status" value="1"/>
</dbReference>
<organism evidence="4 5">
    <name type="scientific">Micromonospora inositola</name>
    <dbReference type="NCBI Taxonomy" id="47865"/>
    <lineage>
        <taxon>Bacteria</taxon>
        <taxon>Bacillati</taxon>
        <taxon>Actinomycetota</taxon>
        <taxon>Actinomycetes</taxon>
        <taxon>Micromonosporales</taxon>
        <taxon>Micromonosporaceae</taxon>
        <taxon>Micromonospora</taxon>
    </lineage>
</organism>
<keyword evidence="5" id="KW-1185">Reference proteome</keyword>
<dbReference type="InterPro" id="IPR052515">
    <property type="entry name" value="Gfo/Idh/MocA_Oxidoreductase"/>
</dbReference>
<gene>
    <name evidence="4" type="ORF">GA0070613_5470</name>
</gene>
<evidence type="ECO:0000259" key="3">
    <source>
        <dbReference type="Pfam" id="PF22725"/>
    </source>
</evidence>
<dbReference type="Proteomes" id="UP000198221">
    <property type="component" value="Chromosome I"/>
</dbReference>
<dbReference type="InterPro" id="IPR055170">
    <property type="entry name" value="GFO_IDH_MocA-like_dom"/>
</dbReference>
<evidence type="ECO:0000256" key="1">
    <source>
        <dbReference type="SAM" id="MobiDB-lite"/>
    </source>
</evidence>
<accession>A0A1C5JU73</accession>
<feature type="region of interest" description="Disordered" evidence="1">
    <location>
        <begin position="315"/>
        <end position="343"/>
    </location>
</feature>
<feature type="domain" description="GFO/IDH/MocA-like oxidoreductase" evidence="3">
    <location>
        <begin position="141"/>
        <end position="238"/>
    </location>
</feature>
<dbReference type="Pfam" id="PF22725">
    <property type="entry name" value="GFO_IDH_MocA_C3"/>
    <property type="match status" value="1"/>
</dbReference>
<dbReference type="OrthoDB" id="256869at2"/>
<feature type="domain" description="Gfo/Idh/MocA-like oxidoreductase N-terminal" evidence="2">
    <location>
        <begin position="5"/>
        <end position="121"/>
    </location>
</feature>
<sequence>MRVCRVGLVGAGGVAQRHARVLTGFEDVELLGVTDVTRDAAEALAGTHGARAFVDVDELLAAGPDAVYVCVPPFAHGPVEEAVIAAGVPMFVEKPVAVDLETAERIAELVERRQLLTAVGHHWRYLHVVEQARELLADRPVRMVNGAWLDKVPPVAWWARRDRSGGPVVEQAAHVLDLIRALVGEATEVTAYGDGAPPPVDGADIDSVTAATLRFEGGAVGTLAAACVLGWKHRAGVEILADGLALSLAEDGLTICDADGERHLPGDPDGARAAVDRAFVDAVRGVGDDVRVPYAEALRTQRLALAVAESARTGRSVSLPTGPAARPRTAVADAPPAGVTVDA</sequence>
<protein>
    <submittedName>
        <fullName evidence="4">Predicted dehydrogenase</fullName>
    </submittedName>
</protein>
<dbReference type="Gene3D" id="3.40.50.720">
    <property type="entry name" value="NAD(P)-binding Rossmann-like Domain"/>
    <property type="match status" value="1"/>
</dbReference>
<dbReference type="PANTHER" id="PTHR43249">
    <property type="entry name" value="UDP-N-ACETYL-2-AMINO-2-DEOXY-D-GLUCURONATE OXIDASE"/>
    <property type="match status" value="1"/>
</dbReference>
<evidence type="ECO:0000313" key="5">
    <source>
        <dbReference type="Proteomes" id="UP000198221"/>
    </source>
</evidence>
<dbReference type="SUPFAM" id="SSF51735">
    <property type="entry name" value="NAD(P)-binding Rossmann-fold domains"/>
    <property type="match status" value="1"/>
</dbReference>
<dbReference type="EMBL" id="LT607754">
    <property type="protein sequence ID" value="SCG74150.1"/>
    <property type="molecule type" value="Genomic_DNA"/>
</dbReference>
<evidence type="ECO:0000259" key="2">
    <source>
        <dbReference type="Pfam" id="PF01408"/>
    </source>
</evidence>
<dbReference type="SUPFAM" id="SSF55347">
    <property type="entry name" value="Glyceraldehyde-3-phosphate dehydrogenase-like, C-terminal domain"/>
    <property type="match status" value="1"/>
</dbReference>
<dbReference type="GO" id="GO:0000166">
    <property type="term" value="F:nucleotide binding"/>
    <property type="evidence" value="ECO:0007669"/>
    <property type="project" value="InterPro"/>
</dbReference>